<dbReference type="Proteomes" id="UP001385951">
    <property type="component" value="Unassembled WGS sequence"/>
</dbReference>
<organism evidence="2 3">
    <name type="scientific">Cerrena zonata</name>
    <dbReference type="NCBI Taxonomy" id="2478898"/>
    <lineage>
        <taxon>Eukaryota</taxon>
        <taxon>Fungi</taxon>
        <taxon>Dikarya</taxon>
        <taxon>Basidiomycota</taxon>
        <taxon>Agaricomycotina</taxon>
        <taxon>Agaricomycetes</taxon>
        <taxon>Polyporales</taxon>
        <taxon>Cerrenaceae</taxon>
        <taxon>Cerrena</taxon>
    </lineage>
</organism>
<name>A0AAW0GDH9_9APHY</name>
<gene>
    <name evidence="2" type="ORF">QCA50_009617</name>
</gene>
<reference evidence="2 3" key="1">
    <citation type="submission" date="2022-09" db="EMBL/GenBank/DDBJ databases">
        <authorList>
            <person name="Palmer J.M."/>
        </authorList>
    </citation>
    <scope>NUCLEOTIDE SEQUENCE [LARGE SCALE GENOMIC DNA]</scope>
    <source>
        <strain evidence="2 3">DSM 7382</strain>
    </source>
</reference>
<comment type="caution">
    <text evidence="2">The sequence shown here is derived from an EMBL/GenBank/DDBJ whole genome shotgun (WGS) entry which is preliminary data.</text>
</comment>
<evidence type="ECO:0000256" key="1">
    <source>
        <dbReference type="SAM" id="Phobius"/>
    </source>
</evidence>
<evidence type="ECO:0000313" key="2">
    <source>
        <dbReference type="EMBL" id="KAK7687115.1"/>
    </source>
</evidence>
<protein>
    <submittedName>
        <fullName evidence="2">Uncharacterized protein</fullName>
    </submittedName>
</protein>
<keyword evidence="3" id="KW-1185">Reference proteome</keyword>
<accession>A0AAW0GDH9</accession>
<keyword evidence="1" id="KW-1133">Transmembrane helix</keyword>
<keyword evidence="1" id="KW-0812">Transmembrane</keyword>
<proteinExistence type="predicted"/>
<keyword evidence="1" id="KW-0472">Membrane</keyword>
<dbReference type="EMBL" id="JASBNA010000014">
    <property type="protein sequence ID" value="KAK7687115.1"/>
    <property type="molecule type" value="Genomic_DNA"/>
</dbReference>
<sequence length="454" mass="51298">MTSTVPSLKVDRILLVIRPTYSSVKMMEKPFPRSSSSSSSSSRSISSLGSVQSHLSATSSQQRLRSHLYFPEKIEENVFTSLDELESNNIASEPTLPRGKLVVELISFLNRAWSKYPRVTLCVLVYCSLSALVFAFNISGFSLYNRTPLQNNIPPSPPLLENLPIDHFMSKLFSIQPPPKALLPHALASAVEANHGTTACLWTKDNDLDRLSNWASRWTEPMSVVVTTEFGPSSQEWKTLRRTLSKLQSSSLLNQTLSVHLLQVDRDAPENPNAYLNLARLLSPTPQVILFPGNLSVIPPKTFHRSFFSNTPGPAKNSTKPTLFTIRSLSSFPFSPLSPIMLHRDDPLWCTERSFLYVSREADWNDCLWQLWLEHFGEIDVKQTSDWVRPFVPEPDMSLLPAKLRRRLGGKFRSETCMLATRRLAALRGPQSGGKDAKKARWLKRQCREWMTLA</sequence>
<feature type="transmembrane region" description="Helical" evidence="1">
    <location>
        <begin position="119"/>
        <end position="144"/>
    </location>
</feature>
<evidence type="ECO:0000313" key="3">
    <source>
        <dbReference type="Proteomes" id="UP001385951"/>
    </source>
</evidence>
<dbReference type="AlphaFoldDB" id="A0AAW0GDH9"/>